<proteinExistence type="predicted"/>
<evidence type="ECO:0000313" key="2">
    <source>
        <dbReference type="Proteomes" id="UP000688947"/>
    </source>
</evidence>
<organism evidence="1 2">
    <name type="scientific">Phytophthora cactorum</name>
    <dbReference type="NCBI Taxonomy" id="29920"/>
    <lineage>
        <taxon>Eukaryota</taxon>
        <taxon>Sar</taxon>
        <taxon>Stramenopiles</taxon>
        <taxon>Oomycota</taxon>
        <taxon>Peronosporomycetes</taxon>
        <taxon>Peronosporales</taxon>
        <taxon>Peronosporaceae</taxon>
        <taxon>Phytophthora</taxon>
    </lineage>
</organism>
<sequence>MSTNSTSNDQADLASQVEAIKNNVIGEETVKINLRGISRYLVWFYQNKRSLLSDELL</sequence>
<name>A0A8T1TIV3_9STRA</name>
<dbReference type="Proteomes" id="UP000688947">
    <property type="component" value="Unassembled WGS sequence"/>
</dbReference>
<gene>
    <name evidence="1" type="ORF">JG687_00019549</name>
</gene>
<dbReference type="EMBL" id="JAENGZ010003434">
    <property type="protein sequence ID" value="KAG6941606.1"/>
    <property type="molecule type" value="Genomic_DNA"/>
</dbReference>
<accession>A0A8T1TIV3</accession>
<dbReference type="VEuPathDB" id="FungiDB:PC110_g7344"/>
<dbReference type="AlphaFoldDB" id="A0A8T1TIV3"/>
<protein>
    <submittedName>
        <fullName evidence="1">Uncharacterized protein</fullName>
    </submittedName>
</protein>
<evidence type="ECO:0000313" key="1">
    <source>
        <dbReference type="EMBL" id="KAG6941606.1"/>
    </source>
</evidence>
<dbReference type="OrthoDB" id="105692at2759"/>
<comment type="caution">
    <text evidence="1">The sequence shown here is derived from an EMBL/GenBank/DDBJ whole genome shotgun (WGS) entry which is preliminary data.</text>
</comment>
<reference evidence="1" key="1">
    <citation type="submission" date="2021-01" db="EMBL/GenBank/DDBJ databases">
        <title>Phytophthora aleatoria, a newly-described species from Pinus radiata is distinct from Phytophthora cactorum isolates based on comparative genomics.</title>
        <authorList>
            <person name="Mcdougal R."/>
            <person name="Panda P."/>
            <person name="Williams N."/>
            <person name="Studholme D.J."/>
        </authorList>
    </citation>
    <scope>NUCLEOTIDE SEQUENCE</scope>
    <source>
        <strain evidence="1">NZFS 3830</strain>
    </source>
</reference>